<reference evidence="2" key="1">
    <citation type="submission" date="2014-11" db="EMBL/GenBank/DDBJ databases">
        <authorList>
            <person name="Amaro Gonzalez C."/>
        </authorList>
    </citation>
    <scope>NUCLEOTIDE SEQUENCE</scope>
</reference>
<evidence type="ECO:0000256" key="1">
    <source>
        <dbReference type="SAM" id="Phobius"/>
    </source>
</evidence>
<keyword evidence="1" id="KW-1133">Transmembrane helix</keyword>
<reference evidence="2" key="2">
    <citation type="journal article" date="2015" name="Fish Shellfish Immunol.">
        <title>Early steps in the European eel (Anguilla anguilla)-Vibrio vulnificus interaction in the gills: Role of the RtxA13 toxin.</title>
        <authorList>
            <person name="Callol A."/>
            <person name="Pajuelo D."/>
            <person name="Ebbesson L."/>
            <person name="Teles M."/>
            <person name="MacKenzie S."/>
            <person name="Amaro C."/>
        </authorList>
    </citation>
    <scope>NUCLEOTIDE SEQUENCE</scope>
</reference>
<organism evidence="2">
    <name type="scientific">Anguilla anguilla</name>
    <name type="common">European freshwater eel</name>
    <name type="synonym">Muraena anguilla</name>
    <dbReference type="NCBI Taxonomy" id="7936"/>
    <lineage>
        <taxon>Eukaryota</taxon>
        <taxon>Metazoa</taxon>
        <taxon>Chordata</taxon>
        <taxon>Craniata</taxon>
        <taxon>Vertebrata</taxon>
        <taxon>Euteleostomi</taxon>
        <taxon>Actinopterygii</taxon>
        <taxon>Neopterygii</taxon>
        <taxon>Teleostei</taxon>
        <taxon>Anguilliformes</taxon>
        <taxon>Anguillidae</taxon>
        <taxon>Anguilla</taxon>
    </lineage>
</organism>
<accession>A0A0E9WSU3</accession>
<name>A0A0E9WSU3_ANGAN</name>
<keyword evidence="1" id="KW-0472">Membrane</keyword>
<feature type="transmembrane region" description="Helical" evidence="1">
    <location>
        <begin position="12"/>
        <end position="30"/>
    </location>
</feature>
<keyword evidence="1" id="KW-0812">Transmembrane</keyword>
<dbReference type="EMBL" id="GBXM01016014">
    <property type="protein sequence ID" value="JAH92563.1"/>
    <property type="molecule type" value="Transcribed_RNA"/>
</dbReference>
<proteinExistence type="predicted"/>
<dbReference type="AlphaFoldDB" id="A0A0E9WSU3"/>
<protein>
    <submittedName>
        <fullName evidence="2">Uncharacterized protein</fullName>
    </submittedName>
</protein>
<evidence type="ECO:0000313" key="2">
    <source>
        <dbReference type="EMBL" id="JAH92563.1"/>
    </source>
</evidence>
<sequence length="53" mass="6143">MKKVWSSALPWFNFVGHVFPFNAVVFTSHMSRLEMSISMLSLHIPEHISSRPK</sequence>